<sequence length="242" mass="27009">MSQLMRMPLLDVPAEAAHRVALLRDVPAGELLVHEIYISVQGESTFAGLPCVFVRASVCDSRCRWCDTPHAFNQGTRMSRGDVLAKALSFDCPLVEITGGEPLLQADVFALMTELCDAGKTVLLETSGSHSVADVDPRVHVIMDLKCPDSGESHRNRWANLDVLKPTDQIKFVIASRADWDWAANAVRAHKLDERFTCLVSCVFTSVQPVELVDWLLESGLHRVRMQLQMHKYIWEPTTRGV</sequence>
<reference evidence="10 11" key="1">
    <citation type="submission" date="2021-04" db="EMBL/GenBank/DDBJ databases">
        <authorList>
            <person name="Ivanova A."/>
        </authorList>
    </citation>
    <scope>NUCLEOTIDE SEQUENCE [LARGE SCALE GENOMIC DNA]</scope>
    <source>
        <strain evidence="10 11">G18</strain>
    </source>
</reference>
<keyword evidence="1 8" id="KW-0004">4Fe-4S</keyword>
<evidence type="ECO:0000313" key="11">
    <source>
        <dbReference type="Proteomes" id="UP000676565"/>
    </source>
</evidence>
<evidence type="ECO:0000259" key="9">
    <source>
        <dbReference type="PROSITE" id="PS51918"/>
    </source>
</evidence>
<keyword evidence="4 8" id="KW-0460">Magnesium</keyword>
<feature type="binding site" evidence="8">
    <location>
        <position position="63"/>
    </location>
    <ligand>
        <name>[4Fe-4S] cluster</name>
        <dbReference type="ChEBI" id="CHEBI:49883"/>
        <note>4Fe-4S-S-AdoMet</note>
    </ligand>
</feature>
<evidence type="ECO:0000256" key="4">
    <source>
        <dbReference type="ARBA" id="ARBA00022842"/>
    </source>
</evidence>
<keyword evidence="11" id="KW-1185">Reference proteome</keyword>
<feature type="binding site" evidence="8">
    <location>
        <position position="68"/>
    </location>
    <ligand>
        <name>Mg(2+)</name>
        <dbReference type="ChEBI" id="CHEBI:18420"/>
    </ligand>
</feature>
<dbReference type="PANTHER" id="PTHR42836">
    <property type="entry name" value="7-CARBOXY-7-DEAZAGUANINE SYNTHASE"/>
    <property type="match status" value="1"/>
</dbReference>
<feature type="binding site" evidence="8">
    <location>
        <position position="66"/>
    </location>
    <ligand>
        <name>[4Fe-4S] cluster</name>
        <dbReference type="ChEBI" id="CHEBI:49883"/>
        <note>4Fe-4S-S-AdoMet</note>
    </ligand>
</feature>
<comment type="catalytic activity">
    <reaction evidence="8">
        <text>6-carboxy-5,6,7,8-tetrahydropterin + H(+) = 7-carboxy-7-carbaguanine + NH4(+)</text>
        <dbReference type="Rhea" id="RHEA:27974"/>
        <dbReference type="ChEBI" id="CHEBI:15378"/>
        <dbReference type="ChEBI" id="CHEBI:28938"/>
        <dbReference type="ChEBI" id="CHEBI:61032"/>
        <dbReference type="ChEBI" id="CHEBI:61036"/>
        <dbReference type="EC" id="4.3.99.3"/>
    </reaction>
</comment>
<comment type="function">
    <text evidence="8">Catalyzes the complex heterocyclic radical-mediated conversion of 6-carboxy-5,6,7,8-tetrahydropterin (CPH4) to 7-carboxy-7-deazaguanine (CDG), a step common to the biosynthetic pathways of all 7-deazapurine-containing compounds.</text>
</comment>
<dbReference type="InterPro" id="IPR024924">
    <property type="entry name" value="7-CO-7-deazaguanine_synth-like"/>
</dbReference>
<feature type="binding site" evidence="8">
    <location>
        <position position="100"/>
    </location>
    <ligand>
        <name>S-adenosyl-L-methionine</name>
        <dbReference type="ChEBI" id="CHEBI:59789"/>
    </ligand>
</feature>
<keyword evidence="8" id="KW-0671">Queuosine biosynthesis</keyword>
<dbReference type="InterPro" id="IPR058240">
    <property type="entry name" value="rSAM_sf"/>
</dbReference>
<keyword evidence="7 8" id="KW-0456">Lyase</keyword>
<evidence type="ECO:0000256" key="5">
    <source>
        <dbReference type="ARBA" id="ARBA00023004"/>
    </source>
</evidence>
<feature type="binding site" evidence="8">
    <location>
        <begin position="40"/>
        <end position="42"/>
    </location>
    <ligand>
        <name>substrate</name>
    </ligand>
</feature>
<keyword evidence="2 8" id="KW-0949">S-adenosyl-L-methionine</keyword>
<dbReference type="Proteomes" id="UP000676565">
    <property type="component" value="Unassembled WGS sequence"/>
</dbReference>
<evidence type="ECO:0000256" key="2">
    <source>
        <dbReference type="ARBA" id="ARBA00022691"/>
    </source>
</evidence>
<feature type="binding site" evidence="8">
    <location>
        <position position="55"/>
    </location>
    <ligand>
        <name>substrate</name>
    </ligand>
</feature>
<feature type="domain" description="Radical SAM core" evidence="9">
    <location>
        <begin position="46"/>
        <end position="237"/>
    </location>
</feature>
<name>A0ABS5BN43_9BACT</name>
<comment type="cofactor">
    <cofactor evidence="8">
        <name>[4Fe-4S] cluster</name>
        <dbReference type="ChEBI" id="CHEBI:49883"/>
    </cofactor>
    <text evidence="8">Binds 1 [4Fe-4S] cluster. The cluster is coordinated with 3 cysteines and an exchangeable S-adenosyl-L-methionine.</text>
</comment>
<dbReference type="Pfam" id="PF04055">
    <property type="entry name" value="Radical_SAM"/>
    <property type="match status" value="1"/>
</dbReference>
<comment type="caution">
    <text evidence="8">Lacks conserved residue(s) required for the propagation of feature annotation.</text>
</comment>
<comment type="pathway">
    <text evidence="8">Purine metabolism; 7-cyano-7-deazaguanine biosynthesis.</text>
</comment>
<feature type="binding site" evidence="8">
    <location>
        <position position="98"/>
    </location>
    <ligand>
        <name>substrate</name>
    </ligand>
</feature>
<dbReference type="PROSITE" id="PS51918">
    <property type="entry name" value="RADICAL_SAM"/>
    <property type="match status" value="1"/>
</dbReference>
<evidence type="ECO:0000256" key="7">
    <source>
        <dbReference type="ARBA" id="ARBA00023239"/>
    </source>
</evidence>
<comment type="similarity">
    <text evidence="8">Belongs to the radical SAM superfamily. 7-carboxy-7-deazaguanine synthase family.</text>
</comment>
<dbReference type="HAMAP" id="MF_00917">
    <property type="entry name" value="QueE"/>
    <property type="match status" value="1"/>
</dbReference>
<keyword evidence="3 8" id="KW-0479">Metal-binding</keyword>
<proteinExistence type="inferred from homology"/>
<keyword evidence="6 8" id="KW-0411">Iron-sulfur</keyword>
<evidence type="ECO:0000256" key="8">
    <source>
        <dbReference type="HAMAP-Rule" id="MF_00917"/>
    </source>
</evidence>
<keyword evidence="5 8" id="KW-0408">Iron</keyword>
<organism evidence="10 11">
    <name type="scientific">Gemmata palustris</name>
    <dbReference type="NCBI Taxonomy" id="2822762"/>
    <lineage>
        <taxon>Bacteria</taxon>
        <taxon>Pseudomonadati</taxon>
        <taxon>Planctomycetota</taxon>
        <taxon>Planctomycetia</taxon>
        <taxon>Gemmatales</taxon>
        <taxon>Gemmataceae</taxon>
        <taxon>Gemmata</taxon>
    </lineage>
</organism>
<comment type="cofactor">
    <cofactor evidence="8">
        <name>Mg(2+)</name>
        <dbReference type="ChEBI" id="CHEBI:18420"/>
    </cofactor>
</comment>
<dbReference type="Gene3D" id="3.20.20.70">
    <property type="entry name" value="Aldolase class I"/>
    <property type="match status" value="1"/>
</dbReference>
<gene>
    <name evidence="8" type="primary">queE</name>
    <name evidence="10" type="ORF">J8F10_07450</name>
</gene>
<evidence type="ECO:0000256" key="3">
    <source>
        <dbReference type="ARBA" id="ARBA00022723"/>
    </source>
</evidence>
<evidence type="ECO:0000256" key="6">
    <source>
        <dbReference type="ARBA" id="ARBA00023014"/>
    </source>
</evidence>
<dbReference type="SUPFAM" id="SSF102114">
    <property type="entry name" value="Radical SAM enzymes"/>
    <property type="match status" value="1"/>
</dbReference>
<protein>
    <recommendedName>
        <fullName evidence="8">7-carboxy-7-deazaguanine synthase</fullName>
        <shortName evidence="8">CDG synthase</shortName>
        <ecNumber evidence="8">4.3.99.3</ecNumber>
    </recommendedName>
    <alternativeName>
        <fullName evidence="8">Queuosine biosynthesis protein QueE</fullName>
    </alternativeName>
</protein>
<dbReference type="EC" id="4.3.99.3" evidence="8"/>
<dbReference type="EMBL" id="JAGKQQ010000001">
    <property type="protein sequence ID" value="MBP3955114.1"/>
    <property type="molecule type" value="Genomic_DNA"/>
</dbReference>
<comment type="subunit">
    <text evidence="8">Homodimer.</text>
</comment>
<comment type="caution">
    <text evidence="10">The sequence shown here is derived from an EMBL/GenBank/DDBJ whole genome shotgun (WGS) entry which is preliminary data.</text>
</comment>
<dbReference type="InterPro" id="IPR007197">
    <property type="entry name" value="rSAM"/>
</dbReference>
<comment type="cofactor">
    <cofactor evidence="8">
        <name>S-adenosyl-L-methionine</name>
        <dbReference type="ChEBI" id="CHEBI:59789"/>
    </cofactor>
    <text evidence="8">Binds 1 S-adenosyl-L-methionine per subunit.</text>
</comment>
<evidence type="ECO:0000313" key="10">
    <source>
        <dbReference type="EMBL" id="MBP3955114.1"/>
    </source>
</evidence>
<evidence type="ECO:0000256" key="1">
    <source>
        <dbReference type="ARBA" id="ARBA00022485"/>
    </source>
</evidence>
<accession>A0ABS5BN43</accession>
<dbReference type="SFLD" id="SFLDS00029">
    <property type="entry name" value="Radical_SAM"/>
    <property type="match status" value="1"/>
</dbReference>
<feature type="binding site" evidence="8">
    <location>
        <position position="59"/>
    </location>
    <ligand>
        <name>[4Fe-4S] cluster</name>
        <dbReference type="ChEBI" id="CHEBI:49883"/>
        <note>4Fe-4S-S-AdoMet</note>
    </ligand>
</feature>
<dbReference type="PANTHER" id="PTHR42836:SF1">
    <property type="entry name" value="7-CARBOXY-7-DEAZAGUANINE SYNTHASE"/>
    <property type="match status" value="1"/>
</dbReference>
<feature type="binding site" evidence="8">
    <location>
        <begin position="65"/>
        <end position="67"/>
    </location>
    <ligand>
        <name>S-adenosyl-L-methionine</name>
        <dbReference type="ChEBI" id="CHEBI:59789"/>
    </ligand>
</feature>
<dbReference type="InterPro" id="IPR013785">
    <property type="entry name" value="Aldolase_TIM"/>
</dbReference>
<dbReference type="PIRSF" id="PIRSF000370">
    <property type="entry name" value="QueE"/>
    <property type="match status" value="1"/>
</dbReference>